<evidence type="ECO:0000313" key="2">
    <source>
        <dbReference type="EMBL" id="VEG13656.1"/>
    </source>
</evidence>
<dbReference type="OrthoDB" id="6649712at2"/>
<dbReference type="EMBL" id="LR134343">
    <property type="protein sequence ID" value="VEG13656.1"/>
    <property type="molecule type" value="Genomic_DNA"/>
</dbReference>
<sequence>MKHLHILLAVLLLLIFIIGALPVLTGRPMRSSKAIKISTHLLYTLVICSGAWLVWQLFQVAGLQHWAIAKLVLLIVAASATVKAQKHALVAPSQAKAGLLIALVAYVGIVILAVTKPMLS</sequence>
<dbReference type="Proteomes" id="UP000274100">
    <property type="component" value="Chromosome"/>
</dbReference>
<protein>
    <submittedName>
        <fullName evidence="2">Invasion gene expression up-regulator, SirB</fullName>
    </submittedName>
</protein>
<reference evidence="2 3" key="1">
    <citation type="submission" date="2018-12" db="EMBL/GenBank/DDBJ databases">
        <authorList>
            <consortium name="Pathogen Informatics"/>
        </authorList>
    </citation>
    <scope>NUCLEOTIDE SEQUENCE [LARGE SCALE GENOMIC DNA]</scope>
    <source>
        <strain evidence="2 3">NCTC10297</strain>
    </source>
</reference>
<organism evidence="2 3">
    <name type="scientific">Moraxella cuniculi</name>
    <dbReference type="NCBI Taxonomy" id="34061"/>
    <lineage>
        <taxon>Bacteria</taxon>
        <taxon>Pseudomonadati</taxon>
        <taxon>Pseudomonadota</taxon>
        <taxon>Gammaproteobacteria</taxon>
        <taxon>Moraxellales</taxon>
        <taxon>Moraxellaceae</taxon>
        <taxon>Moraxella</taxon>
    </lineage>
</organism>
<keyword evidence="1" id="KW-0472">Membrane</keyword>
<gene>
    <name evidence="2" type="ORF">NCTC10297_01624</name>
</gene>
<name>A0A3S4QT43_9GAMM</name>
<proteinExistence type="predicted"/>
<feature type="transmembrane region" description="Helical" evidence="1">
    <location>
        <begin position="6"/>
        <end position="25"/>
    </location>
</feature>
<evidence type="ECO:0000256" key="1">
    <source>
        <dbReference type="SAM" id="Phobius"/>
    </source>
</evidence>
<keyword evidence="1" id="KW-1133">Transmembrane helix</keyword>
<dbReference type="KEGG" id="mcun:NCTC10297_01624"/>
<dbReference type="InterPro" id="IPR007360">
    <property type="entry name" value="SirB"/>
</dbReference>
<dbReference type="Pfam" id="PF04247">
    <property type="entry name" value="SirB"/>
    <property type="match status" value="1"/>
</dbReference>
<feature type="transmembrane region" description="Helical" evidence="1">
    <location>
        <begin position="97"/>
        <end position="115"/>
    </location>
</feature>
<dbReference type="PIRSF" id="PIRSF005610">
    <property type="entry name" value="SirB"/>
    <property type="match status" value="1"/>
</dbReference>
<feature type="transmembrane region" description="Helical" evidence="1">
    <location>
        <begin position="37"/>
        <end position="55"/>
    </location>
</feature>
<dbReference type="RefSeq" id="WP_126331329.1">
    <property type="nucleotide sequence ID" value="NZ_LR134343.1"/>
</dbReference>
<dbReference type="AlphaFoldDB" id="A0A3S4QT43"/>
<keyword evidence="1" id="KW-0812">Transmembrane</keyword>
<evidence type="ECO:0000313" key="3">
    <source>
        <dbReference type="Proteomes" id="UP000274100"/>
    </source>
</evidence>
<feature type="transmembrane region" description="Helical" evidence="1">
    <location>
        <begin position="67"/>
        <end position="85"/>
    </location>
</feature>
<accession>A0A3S4QT43</accession>